<comment type="caution">
    <text evidence="1">The sequence shown here is derived from an EMBL/GenBank/DDBJ whole genome shotgun (WGS) entry which is preliminary data.</text>
</comment>
<reference evidence="1" key="1">
    <citation type="journal article" date="2019" name="bioRxiv">
        <title>The Genome of the Zebra Mussel, Dreissena polymorpha: A Resource for Invasive Species Research.</title>
        <authorList>
            <person name="McCartney M.A."/>
            <person name="Auch B."/>
            <person name="Kono T."/>
            <person name="Mallez S."/>
            <person name="Zhang Y."/>
            <person name="Obille A."/>
            <person name="Becker A."/>
            <person name="Abrahante J.E."/>
            <person name="Garbe J."/>
            <person name="Badalamenti J.P."/>
            <person name="Herman A."/>
            <person name="Mangelson H."/>
            <person name="Liachko I."/>
            <person name="Sullivan S."/>
            <person name="Sone E.D."/>
            <person name="Koren S."/>
            <person name="Silverstein K.A.T."/>
            <person name="Beckman K.B."/>
            <person name="Gohl D.M."/>
        </authorList>
    </citation>
    <scope>NUCLEOTIDE SEQUENCE</scope>
    <source>
        <strain evidence="1">Duluth1</strain>
        <tissue evidence="1">Whole animal</tissue>
    </source>
</reference>
<evidence type="ECO:0000313" key="2">
    <source>
        <dbReference type="Proteomes" id="UP000828390"/>
    </source>
</evidence>
<organism evidence="1 2">
    <name type="scientific">Dreissena polymorpha</name>
    <name type="common">Zebra mussel</name>
    <name type="synonym">Mytilus polymorpha</name>
    <dbReference type="NCBI Taxonomy" id="45954"/>
    <lineage>
        <taxon>Eukaryota</taxon>
        <taxon>Metazoa</taxon>
        <taxon>Spiralia</taxon>
        <taxon>Lophotrochozoa</taxon>
        <taxon>Mollusca</taxon>
        <taxon>Bivalvia</taxon>
        <taxon>Autobranchia</taxon>
        <taxon>Heteroconchia</taxon>
        <taxon>Euheterodonta</taxon>
        <taxon>Imparidentia</taxon>
        <taxon>Neoheterodontei</taxon>
        <taxon>Myida</taxon>
        <taxon>Dreissenoidea</taxon>
        <taxon>Dreissenidae</taxon>
        <taxon>Dreissena</taxon>
    </lineage>
</organism>
<dbReference type="EMBL" id="JAIWYP010000009">
    <property type="protein sequence ID" value="KAH3778664.1"/>
    <property type="molecule type" value="Genomic_DNA"/>
</dbReference>
<dbReference type="Proteomes" id="UP000828390">
    <property type="component" value="Unassembled WGS sequence"/>
</dbReference>
<dbReference type="AlphaFoldDB" id="A0A9D4EGD0"/>
<proteinExistence type="predicted"/>
<protein>
    <submittedName>
        <fullName evidence="1">Uncharacterized protein</fullName>
    </submittedName>
</protein>
<evidence type="ECO:0000313" key="1">
    <source>
        <dbReference type="EMBL" id="KAH3778664.1"/>
    </source>
</evidence>
<name>A0A9D4EGD0_DREPO</name>
<reference evidence="1" key="2">
    <citation type="submission" date="2020-11" db="EMBL/GenBank/DDBJ databases">
        <authorList>
            <person name="McCartney M.A."/>
            <person name="Auch B."/>
            <person name="Kono T."/>
            <person name="Mallez S."/>
            <person name="Becker A."/>
            <person name="Gohl D.M."/>
            <person name="Silverstein K.A.T."/>
            <person name="Koren S."/>
            <person name="Bechman K.B."/>
            <person name="Herman A."/>
            <person name="Abrahante J.E."/>
            <person name="Garbe J."/>
        </authorList>
    </citation>
    <scope>NUCLEOTIDE SEQUENCE</scope>
    <source>
        <strain evidence="1">Duluth1</strain>
        <tissue evidence="1">Whole animal</tissue>
    </source>
</reference>
<sequence length="87" mass="9703">MLLLPRHKDILKLTHNRTQHPMGKKLQLIGTVVSGNPLLIEAFHRRLWKASSTAGDQAQESSIHQLGRNGLCGVTSNIEIPFVQLKN</sequence>
<gene>
    <name evidence="1" type="ORF">DPMN_180134</name>
</gene>
<accession>A0A9D4EGD0</accession>
<keyword evidence="2" id="KW-1185">Reference proteome</keyword>